<sequence length="112" mass="11993">MMFYPSGSHCTLLIGRGGRGTCQVEYRPLVEVLLLQYRFPFSSKVLGYLANASRAKAESHREQMVNGCVTCSIGSIDSIGSIGSIDSIGSLDSDSNTGPGHAAVTVKFGFWQ</sequence>
<dbReference type="Proteomes" id="UP000314294">
    <property type="component" value="Unassembled WGS sequence"/>
</dbReference>
<organism evidence="1 2">
    <name type="scientific">Liparis tanakae</name>
    <name type="common">Tanaka's snailfish</name>
    <dbReference type="NCBI Taxonomy" id="230148"/>
    <lineage>
        <taxon>Eukaryota</taxon>
        <taxon>Metazoa</taxon>
        <taxon>Chordata</taxon>
        <taxon>Craniata</taxon>
        <taxon>Vertebrata</taxon>
        <taxon>Euteleostomi</taxon>
        <taxon>Actinopterygii</taxon>
        <taxon>Neopterygii</taxon>
        <taxon>Teleostei</taxon>
        <taxon>Neoteleostei</taxon>
        <taxon>Acanthomorphata</taxon>
        <taxon>Eupercaria</taxon>
        <taxon>Perciformes</taxon>
        <taxon>Cottioidei</taxon>
        <taxon>Cottales</taxon>
        <taxon>Liparidae</taxon>
        <taxon>Liparis</taxon>
    </lineage>
</organism>
<evidence type="ECO:0000313" key="1">
    <source>
        <dbReference type="EMBL" id="TNN34687.1"/>
    </source>
</evidence>
<evidence type="ECO:0000313" key="2">
    <source>
        <dbReference type="Proteomes" id="UP000314294"/>
    </source>
</evidence>
<comment type="caution">
    <text evidence="1">The sequence shown here is derived from an EMBL/GenBank/DDBJ whole genome shotgun (WGS) entry which is preliminary data.</text>
</comment>
<name>A0A4Z2F0F9_9TELE</name>
<accession>A0A4Z2F0F9</accession>
<protein>
    <submittedName>
        <fullName evidence="1">Uncharacterized protein</fullName>
    </submittedName>
</protein>
<reference evidence="1 2" key="1">
    <citation type="submission" date="2019-03" db="EMBL/GenBank/DDBJ databases">
        <title>First draft genome of Liparis tanakae, snailfish: a comprehensive survey of snailfish specific genes.</title>
        <authorList>
            <person name="Kim W."/>
            <person name="Song I."/>
            <person name="Jeong J.-H."/>
            <person name="Kim D."/>
            <person name="Kim S."/>
            <person name="Ryu S."/>
            <person name="Song J.Y."/>
            <person name="Lee S.K."/>
        </authorList>
    </citation>
    <scope>NUCLEOTIDE SEQUENCE [LARGE SCALE GENOMIC DNA]</scope>
    <source>
        <tissue evidence="1">Muscle</tissue>
    </source>
</reference>
<dbReference type="AlphaFoldDB" id="A0A4Z2F0F9"/>
<dbReference type="EMBL" id="SRLO01001912">
    <property type="protein sequence ID" value="TNN34687.1"/>
    <property type="molecule type" value="Genomic_DNA"/>
</dbReference>
<keyword evidence="2" id="KW-1185">Reference proteome</keyword>
<gene>
    <name evidence="1" type="ORF">EYF80_055148</name>
</gene>
<proteinExistence type="predicted"/>